<dbReference type="InterPro" id="IPR001878">
    <property type="entry name" value="Znf_CCHC"/>
</dbReference>
<dbReference type="PANTHER" id="PTHR35317">
    <property type="entry name" value="OS04G0629600 PROTEIN"/>
    <property type="match status" value="1"/>
</dbReference>
<feature type="compositionally biased region" description="Polar residues" evidence="3">
    <location>
        <begin position="514"/>
        <end position="528"/>
    </location>
</feature>
<keyword evidence="1" id="KW-0479">Metal-binding</keyword>
<dbReference type="SUPFAM" id="SSF53098">
    <property type="entry name" value="Ribonuclease H-like"/>
    <property type="match status" value="1"/>
</dbReference>
<dbReference type="PROSITE" id="PS50158">
    <property type="entry name" value="ZF_CCHC"/>
    <property type="match status" value="1"/>
</dbReference>
<dbReference type="Pfam" id="PF22936">
    <property type="entry name" value="Pol_BBD"/>
    <property type="match status" value="1"/>
</dbReference>
<dbReference type="SUPFAM" id="SSF57756">
    <property type="entry name" value="Retrovirus zinc finger-like domains"/>
    <property type="match status" value="2"/>
</dbReference>
<dbReference type="AlphaFoldDB" id="Q9FG84"/>
<evidence type="ECO:0000259" key="4">
    <source>
        <dbReference type="PROSITE" id="PS50158"/>
    </source>
</evidence>
<dbReference type="InterPro" id="IPR025724">
    <property type="entry name" value="GAG-pre-integrase_dom"/>
</dbReference>
<dbReference type="Gene3D" id="3.30.420.10">
    <property type="entry name" value="Ribonuclease H-like superfamily/Ribonuclease H"/>
    <property type="match status" value="1"/>
</dbReference>
<protein>
    <submittedName>
        <fullName evidence="5">Copia-like retroelement pol polyprotein</fullName>
    </submittedName>
</protein>
<accession>Q9FG84</accession>
<dbReference type="InterPro" id="IPR013103">
    <property type="entry name" value="RVT_2"/>
</dbReference>
<keyword evidence="2" id="KW-0175">Coiled coil</keyword>
<reference key="2">
    <citation type="journal article" date="2000" name="Nature">
        <title>Sequence and analysis of chromosome 5 of the plant Arabidopsis thaliana.</title>
        <authorList>
            <consortium name="Kazusa DNA Research Institute"/>
            <consortium name="Cold Spring Harbor and Washington University in St Louis Sequencing Consortium"/>
            <consortium name="European Union Arabidopsis Genome Sequencing Consortium"/>
            <person name="Tabata S."/>
            <person name="Kaneko T."/>
            <person name="Nakamura Y."/>
            <person name="Kotani H."/>
            <person name="Kato T."/>
            <person name="Asamizu E."/>
            <person name="Miyajima N."/>
            <person name="Sasamoto S."/>
            <person name="Kimura T."/>
            <person name="Hosouchi T."/>
            <person name="Kawashima K."/>
            <person name="Kohara M."/>
            <person name="Matsumoto M."/>
            <person name="Matsuno A."/>
            <person name="Muraki A."/>
            <person name="Nakayama S."/>
            <person name="Nakazaki N."/>
            <person name="Naruo K."/>
            <person name="Okumura S."/>
            <person name="Shinpo S."/>
            <person name="Takeuchi C."/>
            <person name="Wada T."/>
            <person name="Watanabe A."/>
            <person name="Yamada M."/>
            <person name="Yasuda M."/>
            <person name="Sato S."/>
            <person name="de la Bastide M."/>
            <person name="Huang E."/>
            <person name="Spiegel L."/>
            <person name="Gnoj L."/>
            <person name="O'Shaughnessy A."/>
            <person name="Preston R."/>
            <person name="Habermann K."/>
            <person name="Murray J."/>
            <person name="Johnson D."/>
            <person name="Rohlfing T."/>
            <person name="Nelson J."/>
            <person name="Stoneking T."/>
            <person name="Pepin K."/>
            <person name="Spieth J."/>
            <person name="Sekhon M."/>
            <person name="Armstrong J."/>
            <person name="Becker M."/>
            <person name="Belter E."/>
            <person name="Cordum H."/>
            <person name="Cordes M."/>
            <person name="Courtney L."/>
            <person name="Courtney W."/>
            <person name="Dante M."/>
            <person name="Du H."/>
            <person name="Edwards J."/>
            <person name="Fryman J."/>
            <person name="Haakensen B."/>
            <person name="Lamar E."/>
            <person name="Latreille P."/>
            <person name="Leonard S."/>
            <person name="Meyer R."/>
            <person name="Mulvaney E."/>
            <person name="Ozersky P."/>
            <person name="Riley A."/>
            <person name="Strowmatt C."/>
            <person name="Wagner-McPherson C."/>
            <person name="Wollam A."/>
            <person name="Yoakum M."/>
            <person name="Bell M."/>
            <person name="Dedhia N."/>
            <person name="Parnell L."/>
            <person name="Shah R."/>
            <person name="Rodriguez M."/>
            <person name="See L.H."/>
            <person name="Vil D."/>
            <person name="Baker J."/>
            <person name="Kirchoff K."/>
            <person name="Toth K."/>
            <person name="King L."/>
            <person name="Bahret A."/>
            <person name="Miller B."/>
            <person name="Marra M."/>
            <person name="Martienssen R."/>
            <person name="McCombie W.R."/>
            <person name="Wilson R.K."/>
            <person name="Murphy G."/>
            <person name="Bancroft I."/>
            <person name="Volckaert G."/>
            <person name="Wambutt R."/>
            <person name="Dusterhoft A."/>
            <person name="Stiekema W."/>
            <person name="Pohl T."/>
            <person name="Entian K.D."/>
            <person name="Terryn N."/>
            <person name="Hartley N."/>
            <person name="Bent E."/>
            <person name="Johnson S."/>
            <person name="Langham S.A."/>
            <person name="McCullagh B."/>
            <person name="Robben J."/>
            <person name="Grymonprez B."/>
            <person name="Zimmermann W."/>
            <person name="Ramsperger U."/>
            <person name="Wedler H."/>
            <person name="Balke K."/>
            <person name="Wedler E."/>
            <person name="Peters S."/>
            <person name="van Staveren M."/>
            <person name="Dirkse W."/>
            <person name="Mooijman P."/>
            <person name="Lankhorst R.K."/>
            <person name="Weitzenegger T."/>
            <person name="Bothe G."/>
            <person name="Rose M."/>
            <person name="Hauf J."/>
            <person name="Berneiser S."/>
            <person name="Hempel S."/>
            <person name="Feldpausch M."/>
            <person name="Lamberth S."/>
            <person name="Villarroel R."/>
            <person name="Gielen J."/>
            <person name="Ardiles W."/>
            <person name="Bents O."/>
            <person name="Lemcke K."/>
            <person name="Kolesov G."/>
            <person name="Mayer K."/>
            <person name="Rudd S."/>
            <person name="Schoof H."/>
            <person name="Schueller C."/>
            <person name="Zaccaria P."/>
            <person name="Mewes H.W."/>
            <person name="Bevan M."/>
            <person name="Fransz P."/>
        </authorList>
    </citation>
    <scope>NUCLEOTIDE SEQUENCE [LARGE SCALE GENOMIC DNA]</scope>
    <source>
        <strain>cv. Columbia</strain>
    </source>
</reference>
<dbReference type="Gene3D" id="4.10.60.10">
    <property type="entry name" value="Zinc finger, CCHC-type"/>
    <property type="match status" value="1"/>
</dbReference>
<organism evidence="5">
    <name type="scientific">Arabidopsis thaliana</name>
    <name type="common">Mouse-ear cress</name>
    <dbReference type="NCBI Taxonomy" id="3702"/>
    <lineage>
        <taxon>Eukaryota</taxon>
        <taxon>Viridiplantae</taxon>
        <taxon>Streptophyta</taxon>
        <taxon>Embryophyta</taxon>
        <taxon>Tracheophyta</taxon>
        <taxon>Spermatophyta</taxon>
        <taxon>Magnoliopsida</taxon>
        <taxon>eudicotyledons</taxon>
        <taxon>Gunneridae</taxon>
        <taxon>Pentapetalae</taxon>
        <taxon>rosids</taxon>
        <taxon>malvids</taxon>
        <taxon>Brassicales</taxon>
        <taxon>Brassicaceae</taxon>
        <taxon>Camelineae</taxon>
        <taxon>Arabidopsis</taxon>
    </lineage>
</organism>
<evidence type="ECO:0000313" key="5">
    <source>
        <dbReference type="EMBL" id="BAB11308.1"/>
    </source>
</evidence>
<dbReference type="InterPro" id="IPR036397">
    <property type="entry name" value="RNaseH_sf"/>
</dbReference>
<feature type="domain" description="CCHC-type" evidence="4">
    <location>
        <begin position="551"/>
        <end position="564"/>
    </location>
</feature>
<proteinExistence type="predicted"/>
<dbReference type="GO" id="GO:0008270">
    <property type="term" value="F:zinc ion binding"/>
    <property type="evidence" value="ECO:0007669"/>
    <property type="project" value="UniProtKB-KW"/>
</dbReference>
<dbReference type="InterPro" id="IPR012337">
    <property type="entry name" value="RNaseH-like_sf"/>
</dbReference>
<feature type="region of interest" description="Disordered" evidence="3">
    <location>
        <begin position="328"/>
        <end position="347"/>
    </location>
</feature>
<dbReference type="CDD" id="cd09272">
    <property type="entry name" value="RNase_HI_RT_Ty1"/>
    <property type="match status" value="1"/>
</dbReference>
<dbReference type="PANTHER" id="PTHR35317:SF23">
    <property type="entry name" value="OS04G0629600 PROTEIN"/>
    <property type="match status" value="1"/>
</dbReference>
<evidence type="ECO:0000256" key="1">
    <source>
        <dbReference type="PROSITE-ProRule" id="PRU00047"/>
    </source>
</evidence>
<keyword evidence="1" id="KW-0862">Zinc</keyword>
<dbReference type="Pfam" id="PF13976">
    <property type="entry name" value="gag_pre-integrs"/>
    <property type="match status" value="1"/>
</dbReference>
<dbReference type="Pfam" id="PF14223">
    <property type="entry name" value="Retrotran_gag_2"/>
    <property type="match status" value="1"/>
</dbReference>
<evidence type="ECO:0000256" key="3">
    <source>
        <dbReference type="SAM" id="MobiDB-lite"/>
    </source>
</evidence>
<reference evidence="5" key="1">
    <citation type="submission" date="1999-04" db="EMBL/GenBank/DDBJ databases">
        <title>Structural analysis of Arabidopsis thaliana chromosome 5. XI.</title>
        <authorList>
            <person name="Kaneko T."/>
            <person name="Katoh T."/>
            <person name="Asamizu E."/>
            <person name="Sato S."/>
            <person name="Nakamura Y."/>
            <person name="Kotani H."/>
            <person name="Tabata S."/>
        </authorList>
    </citation>
    <scope>NUCLEOTIDE SEQUENCE</scope>
</reference>
<dbReference type="InterPro" id="IPR054722">
    <property type="entry name" value="PolX-like_BBD"/>
</dbReference>
<dbReference type="InterPro" id="IPR036875">
    <property type="entry name" value="Znf_CCHC_sf"/>
</dbReference>
<dbReference type="SMART" id="SM00343">
    <property type="entry name" value="ZnF_C2HC"/>
    <property type="match status" value="3"/>
</dbReference>
<feature type="compositionally biased region" description="Acidic residues" evidence="3">
    <location>
        <begin position="337"/>
        <end position="347"/>
    </location>
</feature>
<sequence>MDYPKEFVAVGKAIMLEKGNYGHWKVKMRALIRGLGKEAWIATSVGWKAPVVKGENGEDVLKTEDQWTDAEEAKATANSRALSLIFNSVNQNQFKRIQNCESAKEAWDKLAKAYEGTSSVKRSRIDMLASQFENLTMDESENIEEFSGKISAIASEAHNLGKKYKDKKLVKKLLRCLPSRFESKRTAMGTSLDTDTIDFEEVVGMLQAYELEITSGKGGYSKGVALAVSSEKNEIQELKDSMSMMAKNFSRAMKRVEKRGFARNQGSDRDRDRDRDRNSKRSEIQCHECQGYGHIKAECPSLKRKDLKCSECRGIGHTKFDCIGSKSKPDRSYIAESDSDSDDEDSEEDVKGFVSFVGIIEDDNVSSDSSDSEVGCEKEEISADDESDVEMDVDGEFRKLYENWLVLSKEKVIWLEEKVKVQEQIEQLKGELAVANQIKSEMILKYSAKEEKNRELSQDLSDTRKKIHMLNKGTKDLDSILAAGRVGKSNFGLGYHGGGSSTKTNFVRSKAAAPTQSQSVFRSKSNSVPARRKYQNQNHYHSQRTVTGYECYYCGRHGHIQRYCYRYAARLSKLKRQGKLYPHQGRNSKMYVRREDLYCHVAYTSIAEGVKKPWYFDSGASRHMTGSQANLNNYSSVKESNVMFGGGAKGRIKGKGDLTETEKPHLTNVYFVEGLTANLISVSQLCDEGLTVSFNKVKCWATNERNQNTLTGVRTGNNCYMWEEPKICLRAEKEDPVLWHQRLGHMNARSMSKLVNKEMVRGVPELKHIEKIVCGACNQGKQIRVQHKRVEGIVERKNRTLQEMARAMIHGNGVPEKFWAEAISTACYVINRVYVRFGGTSDKLVKTFVKTMTTEFRMSMVGELKYFLGLQINQTDEGITISQSTYAQNLVKRFGMCSSKPAPTPMSTTTKLSCCTQLLWMRQMGLDYGMTFPDPLLVKCDNESAIAISKNPVQHSVTKHIAIRHHFVRELVEEKQITVEHVPTEIQLVDIFTKPLDLNTFVNLQKSLGIGEV</sequence>
<feature type="region of interest" description="Disordered" evidence="3">
    <location>
        <begin position="365"/>
        <end position="388"/>
    </location>
</feature>
<keyword evidence="1" id="KW-0863">Zinc-finger</keyword>
<dbReference type="EMBL" id="AB026651">
    <property type="protein sequence ID" value="BAB11308.1"/>
    <property type="molecule type" value="Genomic_DNA"/>
</dbReference>
<dbReference type="GO" id="GO:0003676">
    <property type="term" value="F:nucleic acid binding"/>
    <property type="evidence" value="ECO:0007669"/>
    <property type="project" value="InterPro"/>
</dbReference>
<feature type="region of interest" description="Disordered" evidence="3">
    <location>
        <begin position="511"/>
        <end position="539"/>
    </location>
</feature>
<feature type="coiled-coil region" evidence="2">
    <location>
        <begin position="411"/>
        <end position="466"/>
    </location>
</feature>
<feature type="region of interest" description="Disordered" evidence="3">
    <location>
        <begin position="256"/>
        <end position="281"/>
    </location>
</feature>
<name>Q9FG84_ARATH</name>
<evidence type="ECO:0000256" key="2">
    <source>
        <dbReference type="SAM" id="Coils"/>
    </source>
</evidence>
<dbReference type="Pfam" id="PF07727">
    <property type="entry name" value="RVT_2"/>
    <property type="match status" value="1"/>
</dbReference>